<dbReference type="EMBL" id="JAGGJR010000014">
    <property type="protein sequence ID" value="MBP1875991.1"/>
    <property type="molecule type" value="Genomic_DNA"/>
</dbReference>
<accession>A0ACC5T4D5</accession>
<evidence type="ECO:0000313" key="1">
    <source>
        <dbReference type="EMBL" id="MBP1875991.1"/>
    </source>
</evidence>
<proteinExistence type="predicted"/>
<organism evidence="1 2">
    <name type="scientific">Ensifer adhaerens</name>
    <name type="common">Sinorhizobium morelense</name>
    <dbReference type="NCBI Taxonomy" id="106592"/>
    <lineage>
        <taxon>Bacteria</taxon>
        <taxon>Pseudomonadati</taxon>
        <taxon>Pseudomonadota</taxon>
        <taxon>Alphaproteobacteria</taxon>
        <taxon>Hyphomicrobiales</taxon>
        <taxon>Rhizobiaceae</taxon>
        <taxon>Sinorhizobium/Ensifer group</taxon>
        <taxon>Ensifer</taxon>
    </lineage>
</organism>
<sequence>MRLQLIMIADFDDVPSYMPMMRLQARTVASR</sequence>
<protein>
    <submittedName>
        <fullName evidence="1">Uncharacterized protein</fullName>
    </submittedName>
</protein>
<keyword evidence="2" id="KW-1185">Reference proteome</keyword>
<dbReference type="Proteomes" id="UP000823773">
    <property type="component" value="Unassembled WGS sequence"/>
</dbReference>
<gene>
    <name evidence="1" type="ORF">J2Z19_005740</name>
</gene>
<comment type="caution">
    <text evidence="1">The sequence shown here is derived from an EMBL/GenBank/DDBJ whole genome shotgun (WGS) entry which is preliminary data.</text>
</comment>
<evidence type="ECO:0000313" key="2">
    <source>
        <dbReference type="Proteomes" id="UP000823773"/>
    </source>
</evidence>
<name>A0ACC5T4D5_ENSAD</name>
<reference evidence="1" key="1">
    <citation type="submission" date="2021-03" db="EMBL/GenBank/DDBJ databases">
        <title>Genomic Encyclopedia of Type Strains, Phase IV (KMG-IV): sequencing the most valuable type-strain genomes for metagenomic binning, comparative biology and taxonomic classification.</title>
        <authorList>
            <person name="Goeker M."/>
        </authorList>
    </citation>
    <scope>NUCLEOTIDE SEQUENCE</scope>
    <source>
        <strain evidence="1">DSM 18131</strain>
    </source>
</reference>